<name>A0ABN9PK71_9DINO</name>
<organism evidence="1 2">
    <name type="scientific">Prorocentrum cordatum</name>
    <dbReference type="NCBI Taxonomy" id="2364126"/>
    <lineage>
        <taxon>Eukaryota</taxon>
        <taxon>Sar</taxon>
        <taxon>Alveolata</taxon>
        <taxon>Dinophyceae</taxon>
        <taxon>Prorocentrales</taxon>
        <taxon>Prorocentraceae</taxon>
        <taxon>Prorocentrum</taxon>
    </lineage>
</organism>
<protein>
    <submittedName>
        <fullName evidence="1">Uncharacterized protein</fullName>
    </submittedName>
</protein>
<feature type="non-terminal residue" evidence="1">
    <location>
        <position position="132"/>
    </location>
</feature>
<dbReference type="EMBL" id="CAUYUJ010000959">
    <property type="protein sequence ID" value="CAK0793413.1"/>
    <property type="molecule type" value="Genomic_DNA"/>
</dbReference>
<proteinExistence type="predicted"/>
<reference evidence="1" key="1">
    <citation type="submission" date="2023-10" db="EMBL/GenBank/DDBJ databases">
        <authorList>
            <person name="Chen Y."/>
            <person name="Shah S."/>
            <person name="Dougan E. K."/>
            <person name="Thang M."/>
            <person name="Chan C."/>
        </authorList>
    </citation>
    <scope>NUCLEOTIDE SEQUENCE [LARGE SCALE GENOMIC DNA]</scope>
</reference>
<accession>A0ABN9PK71</accession>
<dbReference type="Proteomes" id="UP001189429">
    <property type="component" value="Unassembled WGS sequence"/>
</dbReference>
<evidence type="ECO:0000313" key="2">
    <source>
        <dbReference type="Proteomes" id="UP001189429"/>
    </source>
</evidence>
<sequence length="132" mass="14074">MMLVPVFFMPRPTERPGAMMTDRQLTKTVAQHASEVLGLRLLPGAFAVCYNVLAYFFVQLFSATHAAFASNFNKDATIGIAVMVGLETLPFSGWGTVMAGDIGGNIAAFTTYSLVKAGAFDGANRGKKCGRS</sequence>
<gene>
    <name evidence="1" type="ORF">PCOR1329_LOCUS3717</name>
</gene>
<comment type="caution">
    <text evidence="1">The sequence shown here is derived from an EMBL/GenBank/DDBJ whole genome shotgun (WGS) entry which is preliminary data.</text>
</comment>
<keyword evidence="2" id="KW-1185">Reference proteome</keyword>
<evidence type="ECO:0000313" key="1">
    <source>
        <dbReference type="EMBL" id="CAK0793413.1"/>
    </source>
</evidence>